<evidence type="ECO:0000256" key="1">
    <source>
        <dbReference type="ARBA" id="ARBA00022729"/>
    </source>
</evidence>
<sequence>MTSKICTLGIFTLVLVEILCSSTYANQDSIEIQESTSSCLENCQCRDSEIRCEGFPSDIHRIPEGVKRIVFQKAISCEEENLQRLHKLIVLTNIELIGQCNCPEHLAGHDLKDVNELRSNSLELHRHERSVNRRSIINSQYALSLDKTWNSTSGYVSVQYKGRTGVICESLWYLENADVICRQIGYIGAFSGAYGPGSPRSQATLIHDLSCNGYETVVDQCRISRSSYTCREIYVRGVSCNPGQTAADYDSRNRPDYCTFEKGFCGWSNQATPGFIHHPGDGRHYNPSYSYRNYIYAIRPRNSLIKVNAELISPPFERHSTSSSYVGWSSGLSSSFRPNGVFTVKLTCRSDYSSSYIYSASISIRSIIVHNVKVTNVHLYSVNIPGVVIGSLVGIAAVIILTIYIYKRSHRRQVIQSTVPQRGGLPQYTQTNVNFISQAAANKVADPPSYANVTAQRAGDQPIYYTTNPAATQPVVINPQQQVYPPMTQINLANQQQVTLATQQVPPITQQQLTPTTRQH</sequence>
<reference evidence="9 10" key="1">
    <citation type="journal article" date="2008" name="Nature">
        <title>The Trichoplax genome and the nature of placozoans.</title>
        <authorList>
            <person name="Srivastava M."/>
            <person name="Begovic E."/>
            <person name="Chapman J."/>
            <person name="Putnam N.H."/>
            <person name="Hellsten U."/>
            <person name="Kawashima T."/>
            <person name="Kuo A."/>
            <person name="Mitros T."/>
            <person name="Salamov A."/>
            <person name="Carpenter M.L."/>
            <person name="Signorovitch A.Y."/>
            <person name="Moreno M.A."/>
            <person name="Kamm K."/>
            <person name="Grimwood J."/>
            <person name="Schmutz J."/>
            <person name="Shapiro H."/>
            <person name="Grigoriev I.V."/>
            <person name="Buss L.W."/>
            <person name="Schierwater B."/>
            <person name="Dellaporta S.L."/>
            <person name="Rokhsar D.S."/>
        </authorList>
    </citation>
    <scope>NUCLEOTIDE SEQUENCE [LARGE SCALE GENOMIC DNA]</scope>
    <source>
        <strain evidence="9 10">Grell-BS-1999</strain>
    </source>
</reference>
<keyword evidence="6" id="KW-1133">Transmembrane helix</keyword>
<feature type="signal peptide" evidence="7">
    <location>
        <begin position="1"/>
        <end position="25"/>
    </location>
</feature>
<comment type="caution">
    <text evidence="5">Lacks conserved residue(s) required for the propagation of feature annotation.</text>
</comment>
<dbReference type="PANTHER" id="PTHR19331:SF465">
    <property type="entry name" value="EGG PEPTIDE SPERACT RECEPTOR"/>
    <property type="match status" value="1"/>
</dbReference>
<name>B3RL78_TRIAD</name>
<feature type="domain" description="SRCR" evidence="8">
    <location>
        <begin position="143"/>
        <end position="241"/>
    </location>
</feature>
<accession>B3RL78</accession>
<dbReference type="SUPFAM" id="SSF56487">
    <property type="entry name" value="SRCR-like"/>
    <property type="match status" value="1"/>
</dbReference>
<dbReference type="InParanoid" id="B3RL78"/>
<keyword evidence="4" id="KW-0325">Glycoprotein</keyword>
<organism evidence="9 10">
    <name type="scientific">Trichoplax adhaerens</name>
    <name type="common">Trichoplax reptans</name>
    <dbReference type="NCBI Taxonomy" id="10228"/>
    <lineage>
        <taxon>Eukaryota</taxon>
        <taxon>Metazoa</taxon>
        <taxon>Placozoa</taxon>
        <taxon>Uniplacotomia</taxon>
        <taxon>Trichoplacea</taxon>
        <taxon>Trichoplacidae</taxon>
        <taxon>Trichoplax</taxon>
    </lineage>
</organism>
<dbReference type="PROSITE" id="PS50287">
    <property type="entry name" value="SRCR_2"/>
    <property type="match status" value="1"/>
</dbReference>
<dbReference type="HOGENOM" id="CLU_524141_0_0_1"/>
<dbReference type="PANTHER" id="PTHR19331">
    <property type="entry name" value="SCAVENGER RECEPTOR DOMAIN-CONTAINING"/>
    <property type="match status" value="1"/>
</dbReference>
<keyword evidence="3 5" id="KW-1015">Disulfide bond</keyword>
<dbReference type="GO" id="GO:0016020">
    <property type="term" value="C:membrane"/>
    <property type="evidence" value="ECO:0007669"/>
    <property type="project" value="InterPro"/>
</dbReference>
<dbReference type="CTD" id="6749133"/>
<proteinExistence type="predicted"/>
<keyword evidence="10" id="KW-1185">Reference proteome</keyword>
<keyword evidence="6" id="KW-0472">Membrane</keyword>
<evidence type="ECO:0000313" key="9">
    <source>
        <dbReference type="EMBL" id="EDV28716.1"/>
    </source>
</evidence>
<gene>
    <name evidence="9" type="ORF">TRIADDRAFT_51907</name>
</gene>
<dbReference type="AlphaFoldDB" id="B3RL78"/>
<dbReference type="Gene3D" id="3.10.250.10">
    <property type="entry name" value="SRCR-like domain"/>
    <property type="match status" value="1"/>
</dbReference>
<keyword evidence="1 7" id="KW-0732">Signal</keyword>
<keyword evidence="6" id="KW-0812">Transmembrane</keyword>
<dbReference type="Pfam" id="PF00530">
    <property type="entry name" value="SRCR"/>
    <property type="match status" value="1"/>
</dbReference>
<evidence type="ECO:0000256" key="3">
    <source>
        <dbReference type="ARBA" id="ARBA00023157"/>
    </source>
</evidence>
<feature type="chain" id="PRO_5002796741" description="SRCR domain-containing protein" evidence="7">
    <location>
        <begin position="26"/>
        <end position="520"/>
    </location>
</feature>
<dbReference type="GeneID" id="6749133"/>
<dbReference type="Proteomes" id="UP000009022">
    <property type="component" value="Unassembled WGS sequence"/>
</dbReference>
<feature type="transmembrane region" description="Helical" evidence="6">
    <location>
        <begin position="384"/>
        <end position="406"/>
    </location>
</feature>
<evidence type="ECO:0000256" key="4">
    <source>
        <dbReference type="ARBA" id="ARBA00023180"/>
    </source>
</evidence>
<evidence type="ECO:0000259" key="8">
    <source>
        <dbReference type="PROSITE" id="PS50287"/>
    </source>
</evidence>
<dbReference type="OrthoDB" id="536948at2759"/>
<dbReference type="EMBL" id="DS985241">
    <property type="protein sequence ID" value="EDV28716.1"/>
    <property type="molecule type" value="Genomic_DNA"/>
</dbReference>
<evidence type="ECO:0000256" key="2">
    <source>
        <dbReference type="ARBA" id="ARBA00022737"/>
    </source>
</evidence>
<dbReference type="InterPro" id="IPR001190">
    <property type="entry name" value="SRCR"/>
</dbReference>
<evidence type="ECO:0000256" key="7">
    <source>
        <dbReference type="SAM" id="SignalP"/>
    </source>
</evidence>
<feature type="disulfide bond" evidence="5">
    <location>
        <begin position="211"/>
        <end position="221"/>
    </location>
</feature>
<dbReference type="RefSeq" id="XP_002107918.1">
    <property type="nucleotide sequence ID" value="XM_002107882.1"/>
</dbReference>
<evidence type="ECO:0000256" key="5">
    <source>
        <dbReference type="PROSITE-ProRule" id="PRU00196"/>
    </source>
</evidence>
<evidence type="ECO:0000313" key="10">
    <source>
        <dbReference type="Proteomes" id="UP000009022"/>
    </source>
</evidence>
<dbReference type="KEGG" id="tad:TRIADDRAFT_51907"/>
<dbReference type="SMART" id="SM00202">
    <property type="entry name" value="SR"/>
    <property type="match status" value="1"/>
</dbReference>
<dbReference type="PhylomeDB" id="B3RL78"/>
<evidence type="ECO:0000256" key="6">
    <source>
        <dbReference type="SAM" id="Phobius"/>
    </source>
</evidence>
<dbReference type="InterPro" id="IPR036772">
    <property type="entry name" value="SRCR-like_dom_sf"/>
</dbReference>
<protein>
    <recommendedName>
        <fullName evidence="8">SRCR domain-containing protein</fullName>
    </recommendedName>
</protein>
<keyword evidence="2" id="KW-0677">Repeat</keyword>